<comment type="caution">
    <text evidence="1">The sequence shown here is derived from an EMBL/GenBank/DDBJ whole genome shotgun (WGS) entry which is preliminary data.</text>
</comment>
<accession>A0ABT4IGN5</accession>
<keyword evidence="2" id="KW-1185">Reference proteome</keyword>
<sequence length="137" mass="14830">MNSGARKPDDIMAEYLLGGAKMLADLCPKCRAPMFEVKGKRMCVVCAEAAVAPQTEVPKVVAEEGSASLPEKVRVITPKYATAQNTPTPVSGDITPRLDALILQFCARAETEPDPARCLSYMECIRTAAEARTMLNR</sequence>
<evidence type="ECO:0000313" key="2">
    <source>
        <dbReference type="Proteomes" id="UP001141422"/>
    </source>
</evidence>
<name>A0ABT4IGN5_9EURY</name>
<protein>
    <recommendedName>
        <fullName evidence="3">Sjogrens syndrome scleroderma autoantigen 1</fullName>
    </recommendedName>
</protein>
<proteinExistence type="predicted"/>
<evidence type="ECO:0000313" key="1">
    <source>
        <dbReference type="EMBL" id="MCZ0860902.1"/>
    </source>
</evidence>
<dbReference type="Pfam" id="PF06677">
    <property type="entry name" value="Auto_anti-p27"/>
    <property type="match status" value="1"/>
</dbReference>
<evidence type="ECO:0008006" key="3">
    <source>
        <dbReference type="Google" id="ProtNLM"/>
    </source>
</evidence>
<organism evidence="1 2">
    <name type="scientific">Methanocorpusculum petauri</name>
    <dbReference type="NCBI Taxonomy" id="3002863"/>
    <lineage>
        <taxon>Archaea</taxon>
        <taxon>Methanobacteriati</taxon>
        <taxon>Methanobacteriota</taxon>
        <taxon>Stenosarchaea group</taxon>
        <taxon>Methanomicrobia</taxon>
        <taxon>Methanomicrobiales</taxon>
        <taxon>Methanocorpusculaceae</taxon>
        <taxon>Methanocorpusculum</taxon>
    </lineage>
</organism>
<dbReference type="PANTHER" id="PTHR16537">
    <property type="entry name" value="SJOEGREN SYNDROME/SCLERODERMA AUTOANTIGEN 1"/>
    <property type="match status" value="1"/>
</dbReference>
<dbReference type="RefSeq" id="WP_268925100.1">
    <property type="nucleotide sequence ID" value="NZ_JAPTGB010000012.1"/>
</dbReference>
<dbReference type="InterPro" id="IPR051888">
    <property type="entry name" value="UPF0148_domain"/>
</dbReference>
<dbReference type="PANTHER" id="PTHR16537:SF1">
    <property type="entry name" value="PROTEIN ZNRD2"/>
    <property type="match status" value="1"/>
</dbReference>
<dbReference type="InterPro" id="IPR009563">
    <property type="entry name" value="SSSCA1"/>
</dbReference>
<reference evidence="1" key="1">
    <citation type="submission" date="2022-12" db="EMBL/GenBank/DDBJ databases">
        <title>Isolation and characterisation of novel Methanocorpusculum spp. from native Australian herbivores indicates the genus is ancestrally host-associated.</title>
        <authorList>
            <person name="Volmer J.G."/>
            <person name="Soo R.M."/>
            <person name="Evans P.N."/>
            <person name="Hoedt E.C."/>
            <person name="Astorga Alsina A.L."/>
            <person name="Woodcroft B.J."/>
            <person name="Tyson G.W."/>
            <person name="Hugenholtz P."/>
            <person name="Morrison M."/>
        </authorList>
    </citation>
    <scope>NUCLEOTIDE SEQUENCE</scope>
    <source>
        <strain evidence="1">MG</strain>
    </source>
</reference>
<dbReference type="EMBL" id="JAPTGB010000012">
    <property type="protein sequence ID" value="MCZ0860902.1"/>
    <property type="molecule type" value="Genomic_DNA"/>
</dbReference>
<gene>
    <name evidence="1" type="ORF">O0S10_06635</name>
</gene>
<dbReference type="Proteomes" id="UP001141422">
    <property type="component" value="Unassembled WGS sequence"/>
</dbReference>